<evidence type="ECO:0000256" key="1">
    <source>
        <dbReference type="ARBA" id="ARBA00005417"/>
    </source>
</evidence>
<dbReference type="InterPro" id="IPR003439">
    <property type="entry name" value="ABC_transporter-like_ATP-bd"/>
</dbReference>
<evidence type="ECO:0000313" key="7">
    <source>
        <dbReference type="EMBL" id="ALO49336.1"/>
    </source>
</evidence>
<dbReference type="SUPFAM" id="SSF52540">
    <property type="entry name" value="P-loop containing nucleoside triphosphate hydrolases"/>
    <property type="match status" value="1"/>
</dbReference>
<keyword evidence="2" id="KW-0813">Transport</keyword>
<dbReference type="InterPro" id="IPR003593">
    <property type="entry name" value="AAA+_ATPase"/>
</dbReference>
<organism evidence="7 8">
    <name type="scientific">Hoylesella enoeca</name>
    <dbReference type="NCBI Taxonomy" id="76123"/>
    <lineage>
        <taxon>Bacteria</taxon>
        <taxon>Pseudomonadati</taxon>
        <taxon>Bacteroidota</taxon>
        <taxon>Bacteroidia</taxon>
        <taxon>Bacteroidales</taxon>
        <taxon>Prevotellaceae</taxon>
        <taxon>Hoylesella</taxon>
    </lineage>
</organism>
<keyword evidence="3" id="KW-0536">Nodulation</keyword>
<dbReference type="GO" id="GO:0005524">
    <property type="term" value="F:ATP binding"/>
    <property type="evidence" value="ECO:0007669"/>
    <property type="project" value="UniProtKB-KW"/>
</dbReference>
<dbReference type="InterPro" id="IPR017871">
    <property type="entry name" value="ABC_transporter-like_CS"/>
</dbReference>
<comment type="similarity">
    <text evidence="1">Belongs to the ABC transporter superfamily.</text>
</comment>
<dbReference type="OrthoDB" id="9801987at2"/>
<name>A0A0S2KM15_9BACT</name>
<dbReference type="RefSeq" id="WP_025065308.1">
    <property type="nucleotide sequence ID" value="NZ_CAUPOR010000064.1"/>
</dbReference>
<dbReference type="STRING" id="76123.AS203_09745"/>
<keyword evidence="4" id="KW-0547">Nucleotide-binding</keyword>
<dbReference type="SMART" id="SM00382">
    <property type="entry name" value="AAA"/>
    <property type="match status" value="1"/>
</dbReference>
<sequence length="312" mass="35535">MISISNLIKKYGNNVALDDISLQIPEQSIYAIVGPNGAGKSTLLKILTKVLDYDSGTIKYGDISAVNELRKKISYLPEQKGLYDGIDIETQLMFFANIRELDDKKAKSSLDKWLTRFDIRSWRHRRVSELSKGMQQKVQLISSLISYPSLLFMDEPFSGIDPINFHTFIDIIKEYQKENGATIVLSTHNMKSVEDLCTDVALFNKGKLKVSGNVTYVKKAYTKQTSFIVEIDTSNQVVNSDDIYSKLKDHFNISISQVDQNRFRVELDDIRTNLSTGECMELILHRLSGYEVFQCSKKIPSMEDIFIEIGNK</sequence>
<gene>
    <name evidence="7" type="ORF">AS203_09745</name>
</gene>
<dbReference type="PROSITE" id="PS00211">
    <property type="entry name" value="ABC_TRANSPORTER_1"/>
    <property type="match status" value="1"/>
</dbReference>
<keyword evidence="5" id="KW-0067">ATP-binding</keyword>
<dbReference type="Gene3D" id="3.40.50.300">
    <property type="entry name" value="P-loop containing nucleotide triphosphate hydrolases"/>
    <property type="match status" value="1"/>
</dbReference>
<dbReference type="GO" id="GO:0016887">
    <property type="term" value="F:ATP hydrolysis activity"/>
    <property type="evidence" value="ECO:0007669"/>
    <property type="project" value="InterPro"/>
</dbReference>
<evidence type="ECO:0000313" key="8">
    <source>
        <dbReference type="Proteomes" id="UP000056252"/>
    </source>
</evidence>
<dbReference type="InterPro" id="IPR050763">
    <property type="entry name" value="ABC_transporter_ATP-binding"/>
</dbReference>
<dbReference type="PROSITE" id="PS50893">
    <property type="entry name" value="ABC_TRANSPORTER_2"/>
    <property type="match status" value="1"/>
</dbReference>
<dbReference type="Proteomes" id="UP000056252">
    <property type="component" value="Chromosome"/>
</dbReference>
<dbReference type="PANTHER" id="PTHR42711:SF5">
    <property type="entry name" value="ABC TRANSPORTER ATP-BINDING PROTEIN NATA"/>
    <property type="match status" value="1"/>
</dbReference>
<dbReference type="InterPro" id="IPR027417">
    <property type="entry name" value="P-loop_NTPase"/>
</dbReference>
<dbReference type="AlphaFoldDB" id="A0A0S2KM15"/>
<proteinExistence type="inferred from homology"/>
<evidence type="ECO:0000256" key="4">
    <source>
        <dbReference type="ARBA" id="ARBA00022741"/>
    </source>
</evidence>
<evidence type="ECO:0000256" key="5">
    <source>
        <dbReference type="ARBA" id="ARBA00022840"/>
    </source>
</evidence>
<dbReference type="EMBL" id="CP013195">
    <property type="protein sequence ID" value="ALO49336.1"/>
    <property type="molecule type" value="Genomic_DNA"/>
</dbReference>
<dbReference type="PANTHER" id="PTHR42711">
    <property type="entry name" value="ABC TRANSPORTER ATP-BINDING PROTEIN"/>
    <property type="match status" value="1"/>
</dbReference>
<evidence type="ECO:0000259" key="6">
    <source>
        <dbReference type="PROSITE" id="PS50893"/>
    </source>
</evidence>
<reference evidence="8" key="1">
    <citation type="submission" date="2015-11" db="EMBL/GenBank/DDBJ databases">
        <authorList>
            <person name="Holder M.E."/>
            <person name="Ajami N.J."/>
            <person name="Petrosino J.F."/>
        </authorList>
    </citation>
    <scope>NUCLEOTIDE SEQUENCE [LARGE SCALE GENOMIC DNA]</scope>
    <source>
        <strain evidence="8">F0113</strain>
    </source>
</reference>
<dbReference type="KEGG" id="peo:AS203_09745"/>
<accession>A0A0S2KM15</accession>
<feature type="domain" description="ABC transporter" evidence="6">
    <location>
        <begin position="2"/>
        <end position="230"/>
    </location>
</feature>
<protein>
    <recommendedName>
        <fullName evidence="6">ABC transporter domain-containing protein</fullName>
    </recommendedName>
</protein>
<keyword evidence="8" id="KW-1185">Reference proteome</keyword>
<evidence type="ECO:0000256" key="3">
    <source>
        <dbReference type="ARBA" id="ARBA00022458"/>
    </source>
</evidence>
<dbReference type="Pfam" id="PF00005">
    <property type="entry name" value="ABC_tran"/>
    <property type="match status" value="1"/>
</dbReference>
<evidence type="ECO:0000256" key="2">
    <source>
        <dbReference type="ARBA" id="ARBA00022448"/>
    </source>
</evidence>